<gene>
    <name evidence="12" type="ORF">HELGO_WM57341</name>
</gene>
<comment type="catalytic activity">
    <reaction evidence="8">
        <text>a 3'-end 3'-phospho-ribonucleotide-RNA + a 5'-end dephospho-ribonucleoside-RNA + GTP = a ribonucleotidyl-ribonucleotide-RNA + GMP + diphosphate</text>
        <dbReference type="Rhea" id="RHEA:68076"/>
        <dbReference type="Rhea" id="RHEA-COMP:10463"/>
        <dbReference type="Rhea" id="RHEA-COMP:13936"/>
        <dbReference type="Rhea" id="RHEA-COMP:17355"/>
        <dbReference type="ChEBI" id="CHEBI:33019"/>
        <dbReference type="ChEBI" id="CHEBI:37565"/>
        <dbReference type="ChEBI" id="CHEBI:58115"/>
        <dbReference type="ChEBI" id="CHEBI:83062"/>
        <dbReference type="ChEBI" id="CHEBI:138284"/>
        <dbReference type="ChEBI" id="CHEBI:173118"/>
        <dbReference type="EC" id="6.5.1.8"/>
    </reaction>
</comment>
<keyword evidence="5" id="KW-0692">RNA repair</keyword>
<name>A0A6S6UMZ7_9GAMM</name>
<dbReference type="InterPro" id="IPR052915">
    <property type="entry name" value="RtcB-like"/>
</dbReference>
<dbReference type="AlphaFoldDB" id="A0A6S6UMZ7"/>
<dbReference type="PANTHER" id="PTHR43749">
    <property type="entry name" value="RNA-SPLICING LIGASE RTCB"/>
    <property type="match status" value="1"/>
</dbReference>
<dbReference type="GO" id="GO:0005525">
    <property type="term" value="F:GTP binding"/>
    <property type="evidence" value="ECO:0007669"/>
    <property type="project" value="UniProtKB-KW"/>
</dbReference>
<dbReference type="SUPFAM" id="SSF103365">
    <property type="entry name" value="Hypothetical protein PH1602"/>
    <property type="match status" value="1"/>
</dbReference>
<keyword evidence="7 11" id="KW-0464">Manganese</keyword>
<evidence type="ECO:0000256" key="7">
    <source>
        <dbReference type="ARBA" id="ARBA00023211"/>
    </source>
</evidence>
<dbReference type="EC" id="6.5.1.8" evidence="1"/>
<feature type="binding site" evidence="11">
    <location>
        <position position="258"/>
    </location>
    <ligand>
        <name>Mn(2+)</name>
        <dbReference type="ChEBI" id="CHEBI:29035"/>
        <label>2</label>
    </ligand>
</feature>
<dbReference type="Gene3D" id="3.90.1860.10">
    <property type="entry name" value="tRNA-splicing ligase RtcB"/>
    <property type="match status" value="1"/>
</dbReference>
<feature type="binding site" evidence="10">
    <location>
        <begin position="290"/>
        <end position="293"/>
    </location>
    <ligand>
        <name>GMP</name>
        <dbReference type="ChEBI" id="CHEBI:58115"/>
    </ligand>
</feature>
<evidence type="ECO:0000256" key="2">
    <source>
        <dbReference type="ARBA" id="ARBA00022598"/>
    </source>
</evidence>
<evidence type="ECO:0000256" key="11">
    <source>
        <dbReference type="PIRSR" id="PIRSR601233-3"/>
    </source>
</evidence>
<feature type="binding site" evidence="10">
    <location>
        <begin position="314"/>
        <end position="317"/>
    </location>
    <ligand>
        <name>GMP</name>
        <dbReference type="ChEBI" id="CHEBI:58115"/>
    </ligand>
</feature>
<dbReference type="PANTHER" id="PTHR43749:SF2">
    <property type="entry name" value="RNA-SPLICING LIGASE RTCB"/>
    <property type="match status" value="1"/>
</dbReference>
<dbReference type="GO" id="GO:0006281">
    <property type="term" value="P:DNA repair"/>
    <property type="evidence" value="ECO:0007669"/>
    <property type="project" value="TreeGrafter"/>
</dbReference>
<dbReference type="GO" id="GO:0006396">
    <property type="term" value="P:RNA processing"/>
    <property type="evidence" value="ECO:0007669"/>
    <property type="project" value="InterPro"/>
</dbReference>
<sequence>MPFDDNSKQQLSNLARMPFIHKWVAAMPDVHLGIGATIGSVIPTIGAVIPAAVGVDIGCGMMAAKTSLRADQLPDDLSRIRSLIEHRVPHGFVKSRKQRDTGSWGNVPDDVALAWRPLDEGFERLKEKHPFLKNTNNIKQLGTLGSGNHFIELCLDESDAVWVMLHSGSRGVGNRIGRHFIEQAKKDMERWFINLPDKDLAYFPEGSQHFGEYVSAVSWAQDYARVNREVMMTRTLEVMREVLPIPFETSVEAVNCHHNYIRKENHFDENVWVTRKGAVSAKAGEMGIIPGSMGARSFIVRGLGNADSFCSCSHGAGRVMSRTEAKRRVSLEEHVKATEGVECRKDAAVIDETPSAYKPIDKVMEAQSDLVEIVHTLKQVVCVKG</sequence>
<organism evidence="12">
    <name type="scientific">uncultured Thiotrichaceae bacterium</name>
    <dbReference type="NCBI Taxonomy" id="298394"/>
    <lineage>
        <taxon>Bacteria</taxon>
        <taxon>Pseudomonadati</taxon>
        <taxon>Pseudomonadota</taxon>
        <taxon>Gammaproteobacteria</taxon>
        <taxon>Thiotrichales</taxon>
        <taxon>Thiotrichaceae</taxon>
        <taxon>environmental samples</taxon>
    </lineage>
</organism>
<evidence type="ECO:0000256" key="8">
    <source>
        <dbReference type="ARBA" id="ARBA00047746"/>
    </source>
</evidence>
<dbReference type="GO" id="GO:0170057">
    <property type="term" value="F:RNA ligase (GTP) activity"/>
    <property type="evidence" value="ECO:0007669"/>
    <property type="project" value="UniProtKB-EC"/>
</dbReference>
<dbReference type="GO" id="GO:0003909">
    <property type="term" value="F:DNA ligase activity"/>
    <property type="evidence" value="ECO:0007669"/>
    <property type="project" value="TreeGrafter"/>
</dbReference>
<dbReference type="Pfam" id="PF01139">
    <property type="entry name" value="RtcB"/>
    <property type="match status" value="1"/>
</dbReference>
<evidence type="ECO:0000256" key="3">
    <source>
        <dbReference type="ARBA" id="ARBA00022723"/>
    </source>
</evidence>
<feature type="binding site" evidence="10">
    <location>
        <begin position="148"/>
        <end position="152"/>
    </location>
    <ligand>
        <name>GMP</name>
        <dbReference type="ChEBI" id="CHEBI:58115"/>
    </ligand>
</feature>
<evidence type="ECO:0000256" key="6">
    <source>
        <dbReference type="ARBA" id="ARBA00023134"/>
    </source>
</evidence>
<proteinExistence type="predicted"/>
<dbReference type="EMBL" id="CACVAT010000548">
    <property type="protein sequence ID" value="CAA6829813.1"/>
    <property type="molecule type" value="Genomic_DNA"/>
</dbReference>
<feature type="binding site" evidence="10">
    <location>
        <position position="384"/>
    </location>
    <ligand>
        <name>GMP</name>
        <dbReference type="ChEBI" id="CHEBI:58115"/>
    </ligand>
</feature>
<evidence type="ECO:0000256" key="4">
    <source>
        <dbReference type="ARBA" id="ARBA00022741"/>
    </source>
</evidence>
<evidence type="ECO:0000313" key="12">
    <source>
        <dbReference type="EMBL" id="CAA6829813.1"/>
    </source>
</evidence>
<accession>A0A6S6UMZ7</accession>
<feature type="binding site" evidence="10">
    <location>
        <position position="297"/>
    </location>
    <ligand>
        <name>GMP</name>
        <dbReference type="ChEBI" id="CHEBI:58115"/>
    </ligand>
</feature>
<dbReference type="GO" id="GO:0042245">
    <property type="term" value="P:RNA repair"/>
    <property type="evidence" value="ECO:0007669"/>
    <property type="project" value="UniProtKB-KW"/>
</dbReference>
<dbReference type="GO" id="GO:0030145">
    <property type="term" value="F:manganese ion binding"/>
    <property type="evidence" value="ECO:0007669"/>
    <property type="project" value="TreeGrafter"/>
</dbReference>
<evidence type="ECO:0000256" key="5">
    <source>
        <dbReference type="ARBA" id="ARBA00022800"/>
    </source>
</evidence>
<evidence type="ECO:0000256" key="1">
    <source>
        <dbReference type="ARBA" id="ARBA00012726"/>
    </source>
</evidence>
<dbReference type="PROSITE" id="PS01288">
    <property type="entry name" value="UPF0027"/>
    <property type="match status" value="1"/>
</dbReference>
<feature type="active site" description="GMP-histidine intermediate" evidence="9">
    <location>
        <position position="314"/>
    </location>
</feature>
<evidence type="ECO:0000256" key="10">
    <source>
        <dbReference type="PIRSR" id="PIRSR601233-2"/>
    </source>
</evidence>
<feature type="binding site" evidence="11">
    <location>
        <position position="149"/>
    </location>
    <ligand>
        <name>Mn(2+)</name>
        <dbReference type="ChEBI" id="CHEBI:29035"/>
        <label>1</label>
    </ligand>
</feature>
<keyword evidence="4 10" id="KW-0547">Nucleotide-binding</keyword>
<dbReference type="InterPro" id="IPR036025">
    <property type="entry name" value="RtcB-like_sf"/>
</dbReference>
<comment type="cofactor">
    <cofactor evidence="11">
        <name>Mn(2+)</name>
        <dbReference type="ChEBI" id="CHEBI:29035"/>
    </cofactor>
    <text evidence="11">Binds 2 manganese ions per subunit.</text>
</comment>
<feature type="binding site" evidence="11">
    <location>
        <position position="56"/>
    </location>
    <ligand>
        <name>Mn(2+)</name>
        <dbReference type="ChEBI" id="CHEBI:29035"/>
        <label>1</label>
    </ligand>
</feature>
<protein>
    <recommendedName>
        <fullName evidence="1">3'-phosphate/5'-hydroxy nucleic acid ligase</fullName>
        <ecNumber evidence="1">6.5.1.8</ecNumber>
    </recommendedName>
</protein>
<dbReference type="InterPro" id="IPR001233">
    <property type="entry name" value="RtcB"/>
</dbReference>
<keyword evidence="3 11" id="KW-0479">Metal-binding</keyword>
<reference evidence="12" key="1">
    <citation type="submission" date="2020-01" db="EMBL/GenBank/DDBJ databases">
        <authorList>
            <person name="Meier V. D."/>
            <person name="Meier V D."/>
        </authorList>
    </citation>
    <scope>NUCLEOTIDE SEQUENCE</scope>
    <source>
        <strain evidence="12">HLG_WM_MAG_09</strain>
    </source>
</reference>
<feature type="binding site" evidence="10">
    <location>
        <begin position="258"/>
        <end position="259"/>
    </location>
    <ligand>
        <name>GMP</name>
        <dbReference type="ChEBI" id="CHEBI:58115"/>
    </ligand>
</feature>
<keyword evidence="6 10" id="KW-0342">GTP-binding</keyword>
<keyword evidence="2" id="KW-0436">Ligase</keyword>
<evidence type="ECO:0000256" key="9">
    <source>
        <dbReference type="PIRSR" id="PIRSR601233-1"/>
    </source>
</evidence>
<feature type="binding site" evidence="11">
    <location>
        <position position="166"/>
    </location>
    <ligand>
        <name>Mn(2+)</name>
        <dbReference type="ChEBI" id="CHEBI:29035"/>
        <label>2</label>
    </ligand>
</feature>